<protein>
    <recommendedName>
        <fullName evidence="2">Peptidase S9 prolyl oligopeptidase catalytic domain-containing protein</fullName>
    </recommendedName>
</protein>
<dbReference type="SUPFAM" id="SSF53474">
    <property type="entry name" value="alpha/beta-Hydrolases"/>
    <property type="match status" value="1"/>
</dbReference>
<organism evidence="3 4">
    <name type="scientific">Gonium pectorale</name>
    <name type="common">Green alga</name>
    <dbReference type="NCBI Taxonomy" id="33097"/>
    <lineage>
        <taxon>Eukaryota</taxon>
        <taxon>Viridiplantae</taxon>
        <taxon>Chlorophyta</taxon>
        <taxon>core chlorophytes</taxon>
        <taxon>Chlorophyceae</taxon>
        <taxon>CS clade</taxon>
        <taxon>Chlamydomonadales</taxon>
        <taxon>Volvocaceae</taxon>
        <taxon>Gonium</taxon>
    </lineage>
</organism>
<keyword evidence="1" id="KW-0378">Hydrolase</keyword>
<dbReference type="Proteomes" id="UP000075714">
    <property type="component" value="Unassembled WGS sequence"/>
</dbReference>
<keyword evidence="4" id="KW-1185">Reference proteome</keyword>
<reference evidence="4" key="1">
    <citation type="journal article" date="2016" name="Nat. Commun.">
        <title>The Gonium pectorale genome demonstrates co-option of cell cycle regulation during the evolution of multicellularity.</title>
        <authorList>
            <person name="Hanschen E.R."/>
            <person name="Marriage T.N."/>
            <person name="Ferris P.J."/>
            <person name="Hamaji T."/>
            <person name="Toyoda A."/>
            <person name="Fujiyama A."/>
            <person name="Neme R."/>
            <person name="Noguchi H."/>
            <person name="Minakuchi Y."/>
            <person name="Suzuki M."/>
            <person name="Kawai-Toyooka H."/>
            <person name="Smith D.R."/>
            <person name="Sparks H."/>
            <person name="Anderson J."/>
            <person name="Bakaric R."/>
            <person name="Luria V."/>
            <person name="Karger A."/>
            <person name="Kirschner M.W."/>
            <person name="Durand P.M."/>
            <person name="Michod R.E."/>
            <person name="Nozaki H."/>
            <person name="Olson B.J."/>
        </authorList>
    </citation>
    <scope>NUCLEOTIDE SEQUENCE [LARGE SCALE GENOMIC DNA]</scope>
    <source>
        <strain evidence="4">NIES-2863</strain>
    </source>
</reference>
<dbReference type="Gene3D" id="3.40.50.1820">
    <property type="entry name" value="alpha/beta hydrolase"/>
    <property type="match status" value="1"/>
</dbReference>
<dbReference type="EMBL" id="LSYV01000033">
    <property type="protein sequence ID" value="KXZ47834.1"/>
    <property type="molecule type" value="Genomic_DNA"/>
</dbReference>
<dbReference type="GO" id="GO:0006508">
    <property type="term" value="P:proteolysis"/>
    <property type="evidence" value="ECO:0007669"/>
    <property type="project" value="InterPro"/>
</dbReference>
<dbReference type="GO" id="GO:0004252">
    <property type="term" value="F:serine-type endopeptidase activity"/>
    <property type="evidence" value="ECO:0007669"/>
    <property type="project" value="TreeGrafter"/>
</dbReference>
<dbReference type="STRING" id="33097.A0A150GDC2"/>
<dbReference type="OrthoDB" id="43744at2759"/>
<evidence type="ECO:0000259" key="2">
    <source>
        <dbReference type="Pfam" id="PF00326"/>
    </source>
</evidence>
<dbReference type="InterPro" id="IPR029058">
    <property type="entry name" value="AB_hydrolase_fold"/>
</dbReference>
<evidence type="ECO:0000313" key="4">
    <source>
        <dbReference type="Proteomes" id="UP000075714"/>
    </source>
</evidence>
<accession>A0A150GDC2</accession>
<dbReference type="Pfam" id="PF00326">
    <property type="entry name" value="Peptidase_S9"/>
    <property type="match status" value="1"/>
</dbReference>
<gene>
    <name evidence="3" type="ORF">GPECTOR_32g446</name>
</gene>
<feature type="domain" description="Peptidase S9 prolyl oligopeptidase catalytic" evidence="2">
    <location>
        <begin position="5"/>
        <end position="78"/>
    </location>
</feature>
<comment type="caution">
    <text evidence="3">The sequence shown here is derived from an EMBL/GenBank/DDBJ whole genome shotgun (WGS) entry which is preliminary data.</text>
</comment>
<sequence>MRGCRNADKIKKPLLLLHGEDDNNPGTFPLQSERFYQALKGHGAPCRLVLLPHEGHGYRAYESIMHTLYEQDQWIERFAGYGRLDPNYSTDDTAGGADGSASE</sequence>
<dbReference type="PANTHER" id="PTHR42776:SF28">
    <property type="entry name" value="GLUTAMYL ENDOPEPTIDASE, CHLOROPLASTIC-RELATED"/>
    <property type="match status" value="1"/>
</dbReference>
<evidence type="ECO:0000256" key="1">
    <source>
        <dbReference type="ARBA" id="ARBA00022801"/>
    </source>
</evidence>
<evidence type="ECO:0000313" key="3">
    <source>
        <dbReference type="EMBL" id="KXZ47834.1"/>
    </source>
</evidence>
<dbReference type="AlphaFoldDB" id="A0A150GDC2"/>
<name>A0A150GDC2_GONPE</name>
<dbReference type="InterPro" id="IPR001375">
    <property type="entry name" value="Peptidase_S9_cat"/>
</dbReference>
<proteinExistence type="predicted"/>
<dbReference type="PANTHER" id="PTHR42776">
    <property type="entry name" value="SERINE PEPTIDASE S9 FAMILY MEMBER"/>
    <property type="match status" value="1"/>
</dbReference>